<sequence length="168" mass="18012">MKDHVCVGQIAGAYGVNGEVRLKSFCANPADIARYSPLAAEDGREFDLALGNPIKNGFAARLSGLRTKEEADALRGLRLYVPRDRLPEAEEDEFYHVDLIGLEVVDTGGTAIGRVANVVETGGGDLLELKITGVADTILAPFTRAVIPTVDMDARRIVLDPPEGLLPE</sequence>
<evidence type="ECO:0000256" key="3">
    <source>
        <dbReference type="ARBA" id="ARBA00022552"/>
    </source>
</evidence>
<dbReference type="NCBIfam" id="TIGR02273">
    <property type="entry name" value="16S_RimM"/>
    <property type="match status" value="1"/>
</dbReference>
<dbReference type="RefSeq" id="WP_142835451.1">
    <property type="nucleotide sequence ID" value="NZ_VFSV01000028.1"/>
</dbReference>
<dbReference type="GO" id="GO:0005840">
    <property type="term" value="C:ribosome"/>
    <property type="evidence" value="ECO:0007669"/>
    <property type="project" value="InterPro"/>
</dbReference>
<comment type="caution">
    <text evidence="8">The sequence shown here is derived from an EMBL/GenBank/DDBJ whole genome shotgun (WGS) entry which is preliminary data.</text>
</comment>
<feature type="domain" description="Ribosome maturation factor RimM PRC barrel" evidence="7">
    <location>
        <begin position="97"/>
        <end position="165"/>
    </location>
</feature>
<keyword evidence="9" id="KW-1185">Reference proteome</keyword>
<dbReference type="OrthoDB" id="9788191at2"/>
<dbReference type="Pfam" id="PF01782">
    <property type="entry name" value="RimM"/>
    <property type="match status" value="1"/>
</dbReference>
<dbReference type="GO" id="GO:0043022">
    <property type="term" value="F:ribosome binding"/>
    <property type="evidence" value="ECO:0007669"/>
    <property type="project" value="InterPro"/>
</dbReference>
<dbReference type="SUPFAM" id="SSF50447">
    <property type="entry name" value="Translation proteins"/>
    <property type="match status" value="1"/>
</dbReference>
<dbReference type="Gene3D" id="2.30.30.240">
    <property type="entry name" value="PRC-barrel domain"/>
    <property type="match status" value="1"/>
</dbReference>
<dbReference type="EMBL" id="VFSV01000028">
    <property type="protein sequence ID" value="TRD16619.1"/>
    <property type="molecule type" value="Genomic_DNA"/>
</dbReference>
<dbReference type="AlphaFoldDB" id="A0A547PR74"/>
<dbReference type="Pfam" id="PF24986">
    <property type="entry name" value="PRC_RimM"/>
    <property type="match status" value="1"/>
</dbReference>
<dbReference type="InterPro" id="IPR011961">
    <property type="entry name" value="RimM"/>
</dbReference>
<proteinExistence type="inferred from homology"/>
<accession>A0A547PR74</accession>
<dbReference type="HAMAP" id="MF_00014">
    <property type="entry name" value="Ribosome_mat_RimM"/>
    <property type="match status" value="1"/>
</dbReference>
<evidence type="ECO:0000256" key="2">
    <source>
        <dbReference type="ARBA" id="ARBA00022517"/>
    </source>
</evidence>
<dbReference type="InterPro" id="IPR036976">
    <property type="entry name" value="RimM_N_sf"/>
</dbReference>
<reference evidence="8 9" key="1">
    <citation type="submission" date="2019-06" db="EMBL/GenBank/DDBJ databases">
        <title>Paenimaribius caenipelagi gen. nov., sp. nov., isolated from a tidal flat.</title>
        <authorList>
            <person name="Yoon J.-H."/>
        </authorList>
    </citation>
    <scope>NUCLEOTIDE SEQUENCE [LARGE SCALE GENOMIC DNA]</scope>
    <source>
        <strain evidence="8 9">JBTF-M29</strain>
    </source>
</reference>
<comment type="domain">
    <text evidence="5">The PRC barrel domain binds ribosomal protein uS19.</text>
</comment>
<dbReference type="InterPro" id="IPR009000">
    <property type="entry name" value="Transl_B-barrel_sf"/>
</dbReference>
<protein>
    <recommendedName>
        <fullName evidence="5">Ribosome maturation factor RimM</fullName>
    </recommendedName>
</protein>
<keyword evidence="3 5" id="KW-0698">rRNA processing</keyword>
<dbReference type="InterPro" id="IPR011033">
    <property type="entry name" value="PRC_barrel-like_sf"/>
</dbReference>
<evidence type="ECO:0000256" key="4">
    <source>
        <dbReference type="ARBA" id="ARBA00023186"/>
    </source>
</evidence>
<dbReference type="GO" id="GO:0042274">
    <property type="term" value="P:ribosomal small subunit biogenesis"/>
    <property type="evidence" value="ECO:0007669"/>
    <property type="project" value="UniProtKB-UniRule"/>
</dbReference>
<evidence type="ECO:0000313" key="9">
    <source>
        <dbReference type="Proteomes" id="UP000318590"/>
    </source>
</evidence>
<comment type="subunit">
    <text evidence="5">Binds ribosomal protein uS19.</text>
</comment>
<feature type="domain" description="RimM N-terminal" evidence="6">
    <location>
        <begin position="6"/>
        <end position="84"/>
    </location>
</feature>
<evidence type="ECO:0000256" key="1">
    <source>
        <dbReference type="ARBA" id="ARBA00022490"/>
    </source>
</evidence>
<keyword evidence="1 5" id="KW-0963">Cytoplasm</keyword>
<dbReference type="GO" id="GO:0006364">
    <property type="term" value="P:rRNA processing"/>
    <property type="evidence" value="ECO:0007669"/>
    <property type="project" value="UniProtKB-UniRule"/>
</dbReference>
<dbReference type="Gene3D" id="2.40.30.60">
    <property type="entry name" value="RimM"/>
    <property type="match status" value="1"/>
</dbReference>
<dbReference type="Proteomes" id="UP000318590">
    <property type="component" value="Unassembled WGS sequence"/>
</dbReference>
<keyword evidence="4 5" id="KW-0143">Chaperone</keyword>
<dbReference type="SUPFAM" id="SSF50346">
    <property type="entry name" value="PRC-barrel domain"/>
    <property type="match status" value="1"/>
</dbReference>
<gene>
    <name evidence="5 8" type="primary">rimM</name>
    <name evidence="8" type="ORF">FEV53_14025</name>
</gene>
<evidence type="ECO:0000313" key="8">
    <source>
        <dbReference type="EMBL" id="TRD16619.1"/>
    </source>
</evidence>
<comment type="function">
    <text evidence="5">An accessory protein needed during the final step in the assembly of 30S ribosomal subunit, possibly for assembly of the head region. Essential for efficient processing of 16S rRNA. May be needed both before and after RbfA during the maturation of 16S rRNA. It has affinity for free ribosomal 30S subunits but not for 70S ribosomes.</text>
</comment>
<dbReference type="InterPro" id="IPR056792">
    <property type="entry name" value="PRC_RimM"/>
</dbReference>
<dbReference type="PANTHER" id="PTHR33692">
    <property type="entry name" value="RIBOSOME MATURATION FACTOR RIMM"/>
    <property type="match status" value="1"/>
</dbReference>
<evidence type="ECO:0000259" key="6">
    <source>
        <dbReference type="Pfam" id="PF01782"/>
    </source>
</evidence>
<dbReference type="PANTHER" id="PTHR33692:SF1">
    <property type="entry name" value="RIBOSOME MATURATION FACTOR RIMM"/>
    <property type="match status" value="1"/>
</dbReference>
<keyword evidence="2 5" id="KW-0690">Ribosome biogenesis</keyword>
<dbReference type="GO" id="GO:0005737">
    <property type="term" value="C:cytoplasm"/>
    <property type="evidence" value="ECO:0007669"/>
    <property type="project" value="UniProtKB-SubCell"/>
</dbReference>
<organism evidence="8 9">
    <name type="scientific">Palleronia caenipelagi</name>
    <dbReference type="NCBI Taxonomy" id="2489174"/>
    <lineage>
        <taxon>Bacteria</taxon>
        <taxon>Pseudomonadati</taxon>
        <taxon>Pseudomonadota</taxon>
        <taxon>Alphaproteobacteria</taxon>
        <taxon>Rhodobacterales</taxon>
        <taxon>Roseobacteraceae</taxon>
        <taxon>Palleronia</taxon>
    </lineage>
</organism>
<name>A0A547PR74_9RHOB</name>
<dbReference type="InterPro" id="IPR002676">
    <property type="entry name" value="RimM_N"/>
</dbReference>
<comment type="similarity">
    <text evidence="5">Belongs to the RimM family.</text>
</comment>
<comment type="subcellular location">
    <subcellularLocation>
        <location evidence="5">Cytoplasm</location>
    </subcellularLocation>
</comment>
<evidence type="ECO:0000256" key="5">
    <source>
        <dbReference type="HAMAP-Rule" id="MF_00014"/>
    </source>
</evidence>
<evidence type="ECO:0000259" key="7">
    <source>
        <dbReference type="Pfam" id="PF24986"/>
    </source>
</evidence>